<name>L1JN51_GUITC</name>
<proteinExistence type="predicted"/>
<dbReference type="InterPro" id="IPR050275">
    <property type="entry name" value="PGM_Phosphatase"/>
</dbReference>
<dbReference type="RefSeq" id="XP_005836600.1">
    <property type="nucleotide sequence ID" value="XM_005836543.1"/>
</dbReference>
<evidence type="ECO:0000256" key="1">
    <source>
        <dbReference type="SAM" id="MobiDB-lite"/>
    </source>
</evidence>
<feature type="region of interest" description="Disordered" evidence="1">
    <location>
        <begin position="92"/>
        <end position="111"/>
    </location>
</feature>
<reference evidence="2 4" key="1">
    <citation type="journal article" date="2012" name="Nature">
        <title>Algal genomes reveal evolutionary mosaicism and the fate of nucleomorphs.</title>
        <authorList>
            <consortium name="DOE Joint Genome Institute"/>
            <person name="Curtis B.A."/>
            <person name="Tanifuji G."/>
            <person name="Burki F."/>
            <person name="Gruber A."/>
            <person name="Irimia M."/>
            <person name="Maruyama S."/>
            <person name="Arias M.C."/>
            <person name="Ball S.G."/>
            <person name="Gile G.H."/>
            <person name="Hirakawa Y."/>
            <person name="Hopkins J.F."/>
            <person name="Kuo A."/>
            <person name="Rensing S.A."/>
            <person name="Schmutz J."/>
            <person name="Symeonidi A."/>
            <person name="Elias M."/>
            <person name="Eveleigh R.J."/>
            <person name="Herman E.K."/>
            <person name="Klute M.J."/>
            <person name="Nakayama T."/>
            <person name="Obornik M."/>
            <person name="Reyes-Prieto A."/>
            <person name="Armbrust E.V."/>
            <person name="Aves S.J."/>
            <person name="Beiko R.G."/>
            <person name="Coutinho P."/>
            <person name="Dacks J.B."/>
            <person name="Durnford D.G."/>
            <person name="Fast N.M."/>
            <person name="Green B.R."/>
            <person name="Grisdale C.J."/>
            <person name="Hempel F."/>
            <person name="Henrissat B."/>
            <person name="Hoppner M.P."/>
            <person name="Ishida K."/>
            <person name="Kim E."/>
            <person name="Koreny L."/>
            <person name="Kroth P.G."/>
            <person name="Liu Y."/>
            <person name="Malik S.B."/>
            <person name="Maier U.G."/>
            <person name="McRose D."/>
            <person name="Mock T."/>
            <person name="Neilson J.A."/>
            <person name="Onodera N.T."/>
            <person name="Poole A.M."/>
            <person name="Pritham E.J."/>
            <person name="Richards T.A."/>
            <person name="Rocap G."/>
            <person name="Roy S.W."/>
            <person name="Sarai C."/>
            <person name="Schaack S."/>
            <person name="Shirato S."/>
            <person name="Slamovits C.H."/>
            <person name="Spencer D.F."/>
            <person name="Suzuki S."/>
            <person name="Worden A.Z."/>
            <person name="Zauner S."/>
            <person name="Barry K."/>
            <person name="Bell C."/>
            <person name="Bharti A.K."/>
            <person name="Crow J.A."/>
            <person name="Grimwood J."/>
            <person name="Kramer R."/>
            <person name="Lindquist E."/>
            <person name="Lucas S."/>
            <person name="Salamov A."/>
            <person name="McFadden G.I."/>
            <person name="Lane C.E."/>
            <person name="Keeling P.J."/>
            <person name="Gray M.W."/>
            <person name="Grigoriev I.V."/>
            <person name="Archibald J.M."/>
        </authorList>
    </citation>
    <scope>NUCLEOTIDE SEQUENCE</scope>
    <source>
        <strain evidence="2 4">CCMP2712</strain>
    </source>
</reference>
<accession>L1JN51</accession>
<keyword evidence="4" id="KW-1185">Reference proteome</keyword>
<dbReference type="InterPro" id="IPR029033">
    <property type="entry name" value="His_PPase_superfam"/>
</dbReference>
<dbReference type="Gene3D" id="3.40.50.1240">
    <property type="entry name" value="Phosphoglycerate mutase-like"/>
    <property type="match status" value="1"/>
</dbReference>
<sequence>MQNEQDLTGASYAFTSSLLRLFVIAHLEFLMVWTSDAANTVRGGYSLKVDLLDLQSSAIKPLPPSRSLSLAKRSDDAARPKLLPCQAMSRLRGGSQDVGTSAGGSDTAGPNLDVLNVSETAQGQAQTTVKKKGPLRRMTRAHSEVTFPSMDSYAYSVETELGRRCKRIYFIGNAEGLHNTVTAKELLVHNGGMEFFDAALSPKGYEECQRLKTEILCSKHPLDFQLVVVSPLTRALQTAESALGDLNRATPAYSRARSRCISPQPEPLTMVESDDGRNNTFPGMDFMDKDWDHPAGMWEAHRKFPPGSLINEEEGHKSTVAEEFSALHDKLMAVKLTEETLTNQSGSNGQPASSGTKRSQRIPIIATDLCRERITGLPCDCRRSVTELKKEFPNVDFSLIRYDDDFIAENLVEDLELCRMRATRFLQWLCSRPEEVASRPSSSALL</sequence>
<dbReference type="eggNOG" id="KOG4754">
    <property type="taxonomic scope" value="Eukaryota"/>
</dbReference>
<feature type="compositionally biased region" description="Polar residues" evidence="1">
    <location>
        <begin position="339"/>
        <end position="357"/>
    </location>
</feature>
<dbReference type="PANTHER" id="PTHR48100:SF1">
    <property type="entry name" value="HISTIDINE PHOSPHATASE FAMILY PROTEIN-RELATED"/>
    <property type="match status" value="1"/>
</dbReference>
<dbReference type="Proteomes" id="UP000011087">
    <property type="component" value="Unassembled WGS sequence"/>
</dbReference>
<dbReference type="SUPFAM" id="SSF53254">
    <property type="entry name" value="Phosphoglycerate mutase-like"/>
    <property type="match status" value="1"/>
</dbReference>
<dbReference type="GeneID" id="17306303"/>
<dbReference type="PANTHER" id="PTHR48100">
    <property type="entry name" value="BROAD-SPECIFICITY PHOSPHATASE YOR283W-RELATED"/>
    <property type="match status" value="1"/>
</dbReference>
<dbReference type="GO" id="GO:0016791">
    <property type="term" value="F:phosphatase activity"/>
    <property type="evidence" value="ECO:0007669"/>
    <property type="project" value="TreeGrafter"/>
</dbReference>
<dbReference type="HOGENOM" id="CLU_614607_0_0_1"/>
<protein>
    <submittedName>
        <fullName evidence="2 3">Uncharacterized protein</fullName>
    </submittedName>
</protein>
<evidence type="ECO:0000313" key="3">
    <source>
        <dbReference type="EnsemblProtists" id="EKX49620"/>
    </source>
</evidence>
<dbReference type="GO" id="GO:0005737">
    <property type="term" value="C:cytoplasm"/>
    <property type="evidence" value="ECO:0007669"/>
    <property type="project" value="TreeGrafter"/>
</dbReference>
<reference evidence="3" key="3">
    <citation type="submission" date="2016-03" db="UniProtKB">
        <authorList>
            <consortium name="EnsemblProtists"/>
        </authorList>
    </citation>
    <scope>IDENTIFICATION</scope>
</reference>
<dbReference type="PaxDb" id="55529-EKX49620"/>
<feature type="region of interest" description="Disordered" evidence="1">
    <location>
        <begin position="339"/>
        <end position="359"/>
    </location>
</feature>
<dbReference type="OrthoDB" id="496981at2759"/>
<dbReference type="EnsemblProtists" id="EKX49620">
    <property type="protein sequence ID" value="EKX49620"/>
    <property type="gene ID" value="GUITHDRAFT_135806"/>
</dbReference>
<organism evidence="2">
    <name type="scientific">Guillardia theta (strain CCMP2712)</name>
    <name type="common">Cryptophyte</name>
    <dbReference type="NCBI Taxonomy" id="905079"/>
    <lineage>
        <taxon>Eukaryota</taxon>
        <taxon>Cryptophyceae</taxon>
        <taxon>Pyrenomonadales</taxon>
        <taxon>Geminigeraceae</taxon>
        <taxon>Guillardia</taxon>
    </lineage>
</organism>
<gene>
    <name evidence="2" type="ORF">GUITHDRAFT_135806</name>
</gene>
<evidence type="ECO:0000313" key="2">
    <source>
        <dbReference type="EMBL" id="EKX49620.1"/>
    </source>
</evidence>
<dbReference type="EMBL" id="JH992981">
    <property type="protein sequence ID" value="EKX49620.1"/>
    <property type="molecule type" value="Genomic_DNA"/>
</dbReference>
<reference evidence="4" key="2">
    <citation type="submission" date="2012-11" db="EMBL/GenBank/DDBJ databases">
        <authorList>
            <person name="Kuo A."/>
            <person name="Curtis B.A."/>
            <person name="Tanifuji G."/>
            <person name="Burki F."/>
            <person name="Gruber A."/>
            <person name="Irimia M."/>
            <person name="Maruyama S."/>
            <person name="Arias M.C."/>
            <person name="Ball S.G."/>
            <person name="Gile G.H."/>
            <person name="Hirakawa Y."/>
            <person name="Hopkins J.F."/>
            <person name="Rensing S.A."/>
            <person name="Schmutz J."/>
            <person name="Symeonidi A."/>
            <person name="Elias M."/>
            <person name="Eveleigh R.J."/>
            <person name="Herman E.K."/>
            <person name="Klute M.J."/>
            <person name="Nakayama T."/>
            <person name="Obornik M."/>
            <person name="Reyes-Prieto A."/>
            <person name="Armbrust E.V."/>
            <person name="Aves S.J."/>
            <person name="Beiko R.G."/>
            <person name="Coutinho P."/>
            <person name="Dacks J.B."/>
            <person name="Durnford D.G."/>
            <person name="Fast N.M."/>
            <person name="Green B.R."/>
            <person name="Grisdale C."/>
            <person name="Hempe F."/>
            <person name="Henrissat B."/>
            <person name="Hoppner M.P."/>
            <person name="Ishida K.-I."/>
            <person name="Kim E."/>
            <person name="Koreny L."/>
            <person name="Kroth P.G."/>
            <person name="Liu Y."/>
            <person name="Malik S.-B."/>
            <person name="Maier U.G."/>
            <person name="McRose D."/>
            <person name="Mock T."/>
            <person name="Neilson J.A."/>
            <person name="Onodera N.T."/>
            <person name="Poole A.M."/>
            <person name="Pritham E.J."/>
            <person name="Richards T.A."/>
            <person name="Rocap G."/>
            <person name="Roy S.W."/>
            <person name="Sarai C."/>
            <person name="Schaack S."/>
            <person name="Shirato S."/>
            <person name="Slamovits C.H."/>
            <person name="Spencer D.F."/>
            <person name="Suzuki S."/>
            <person name="Worden A.Z."/>
            <person name="Zauner S."/>
            <person name="Barry K."/>
            <person name="Bell C."/>
            <person name="Bharti A.K."/>
            <person name="Crow J.A."/>
            <person name="Grimwood J."/>
            <person name="Kramer R."/>
            <person name="Lindquist E."/>
            <person name="Lucas S."/>
            <person name="Salamov A."/>
            <person name="McFadden G.I."/>
            <person name="Lane C.E."/>
            <person name="Keeling P.J."/>
            <person name="Gray M.W."/>
            <person name="Grigoriev I.V."/>
            <person name="Archibald J.M."/>
        </authorList>
    </citation>
    <scope>NUCLEOTIDE SEQUENCE</scope>
    <source>
        <strain evidence="4">CCMP2712</strain>
    </source>
</reference>
<dbReference type="KEGG" id="gtt:GUITHDRAFT_135806"/>
<evidence type="ECO:0000313" key="4">
    <source>
        <dbReference type="Proteomes" id="UP000011087"/>
    </source>
</evidence>
<dbReference type="AlphaFoldDB" id="L1JN51"/>